<feature type="compositionally biased region" description="Basic and acidic residues" evidence="1">
    <location>
        <begin position="135"/>
        <end position="144"/>
    </location>
</feature>
<reference evidence="2" key="1">
    <citation type="journal article" date="2017" name="Nature">
        <title>The genome of Chenopodium quinoa.</title>
        <authorList>
            <person name="Jarvis D.E."/>
            <person name="Ho Y.S."/>
            <person name="Lightfoot D.J."/>
            <person name="Schmoeckel S.M."/>
            <person name="Li B."/>
            <person name="Borm T.J.A."/>
            <person name="Ohyanagi H."/>
            <person name="Mineta K."/>
            <person name="Michell C.T."/>
            <person name="Saber N."/>
            <person name="Kharbatia N.M."/>
            <person name="Rupper R.R."/>
            <person name="Sharp A.R."/>
            <person name="Dally N."/>
            <person name="Boughton B.A."/>
            <person name="Woo Y.H."/>
            <person name="Gao G."/>
            <person name="Schijlen E.G.W.M."/>
            <person name="Guo X."/>
            <person name="Momin A.A."/>
            <person name="Negrao S."/>
            <person name="Al-Babili S."/>
            <person name="Gehring C."/>
            <person name="Roessner U."/>
            <person name="Jung C."/>
            <person name="Murphy K."/>
            <person name="Arold S.T."/>
            <person name="Gojobori T."/>
            <person name="van der Linden C.G."/>
            <person name="van Loo E.N."/>
            <person name="Jellen E.N."/>
            <person name="Maughan P.J."/>
            <person name="Tester M."/>
        </authorList>
    </citation>
    <scope>NUCLEOTIDE SEQUENCE [LARGE SCALE GENOMIC DNA]</scope>
    <source>
        <strain evidence="2">cv. PI 614886</strain>
    </source>
</reference>
<feature type="region of interest" description="Disordered" evidence="1">
    <location>
        <begin position="372"/>
        <end position="483"/>
    </location>
</feature>
<reference evidence="2" key="2">
    <citation type="submission" date="2021-03" db="UniProtKB">
        <authorList>
            <consortium name="EnsemblPlants"/>
        </authorList>
    </citation>
    <scope>IDENTIFICATION</scope>
</reference>
<feature type="compositionally biased region" description="Basic residues" evidence="1">
    <location>
        <begin position="389"/>
        <end position="400"/>
    </location>
</feature>
<accession>A0A803MS81</accession>
<proteinExistence type="predicted"/>
<evidence type="ECO:0000256" key="1">
    <source>
        <dbReference type="SAM" id="MobiDB-lite"/>
    </source>
</evidence>
<feature type="compositionally biased region" description="Basic and acidic residues" evidence="1">
    <location>
        <begin position="157"/>
        <end position="171"/>
    </location>
</feature>
<keyword evidence="3" id="KW-1185">Reference proteome</keyword>
<dbReference type="EnsemblPlants" id="AUR62034340-RA">
    <property type="protein sequence ID" value="AUR62034340-RA:cds"/>
    <property type="gene ID" value="AUR62034340"/>
</dbReference>
<feature type="region of interest" description="Disordered" evidence="1">
    <location>
        <begin position="27"/>
        <end position="47"/>
    </location>
</feature>
<feature type="region of interest" description="Disordered" evidence="1">
    <location>
        <begin position="128"/>
        <end position="199"/>
    </location>
</feature>
<name>A0A803MS81_CHEQI</name>
<dbReference type="AlphaFoldDB" id="A0A803MS81"/>
<evidence type="ECO:0000313" key="2">
    <source>
        <dbReference type="EnsemblPlants" id="AUR62034340-RA:cds"/>
    </source>
</evidence>
<feature type="compositionally biased region" description="Polar residues" evidence="1">
    <location>
        <begin position="467"/>
        <end position="477"/>
    </location>
</feature>
<feature type="compositionally biased region" description="Acidic residues" evidence="1">
    <location>
        <begin position="186"/>
        <end position="198"/>
    </location>
</feature>
<protein>
    <submittedName>
        <fullName evidence="2">Uncharacterized protein</fullName>
    </submittedName>
</protein>
<dbReference type="Gramene" id="AUR62034340-RA">
    <property type="protein sequence ID" value="AUR62034340-RA:cds"/>
    <property type="gene ID" value="AUR62034340"/>
</dbReference>
<feature type="compositionally biased region" description="Basic and acidic residues" evidence="1">
    <location>
        <begin position="415"/>
        <end position="427"/>
    </location>
</feature>
<sequence>MSNSSIEEELPSLSTVRRRLIRQSLGKDLGRSGGTDSSLSDNIDDPFQPLSLEEQKKAFYRHKLLADCEKATRPVNLCIPEDIEILDIEPVNVRYHLRIFDNTRFDQYGSNVGNIGVSITSMPRMKQTSYQPEVAAREAAESSKKPGQGQVVSPRSSDSDKEEHPPTRLEDQSSPVHESAVNSVLGDEDDNNSDDESRDDVVDLTAELMTLKRDGQYEGLWSLYTASRKYIVHPKLSSCKGWQDKFFFLSVPDDYPIRRTFYRPHPRFDTIPERELGRHELRAVNYFDIVESKDDEGRSRLAPKVWVPNAGYILGNAPLSHVGLCCTDCYGVDKLDNKQLGLSADGKRVIRRCPRAPSSSYDMLASYCSRASPVNPKRKAKKMADDQSKKRKLSTLRNRRGGNVGVVNTRLSDIQSEKKSRENDNQTKRSSPSSKPATIEDKTVVQSSEPITKKMTDGVEIEDLTRTSESPPLQPNETIPPVGQNIPITAGGSDTSIPGLIYRSHQWIECLEGRFRKLF</sequence>
<organism evidence="2 3">
    <name type="scientific">Chenopodium quinoa</name>
    <name type="common">Quinoa</name>
    <dbReference type="NCBI Taxonomy" id="63459"/>
    <lineage>
        <taxon>Eukaryota</taxon>
        <taxon>Viridiplantae</taxon>
        <taxon>Streptophyta</taxon>
        <taxon>Embryophyta</taxon>
        <taxon>Tracheophyta</taxon>
        <taxon>Spermatophyta</taxon>
        <taxon>Magnoliopsida</taxon>
        <taxon>eudicotyledons</taxon>
        <taxon>Gunneridae</taxon>
        <taxon>Pentapetalae</taxon>
        <taxon>Caryophyllales</taxon>
        <taxon>Chenopodiaceae</taxon>
        <taxon>Chenopodioideae</taxon>
        <taxon>Atripliceae</taxon>
        <taxon>Chenopodium</taxon>
    </lineage>
</organism>
<dbReference type="Proteomes" id="UP000596660">
    <property type="component" value="Unplaced"/>
</dbReference>
<evidence type="ECO:0000313" key="3">
    <source>
        <dbReference type="Proteomes" id="UP000596660"/>
    </source>
</evidence>
<feature type="compositionally biased region" description="Polar residues" evidence="1">
    <location>
        <begin position="172"/>
        <end position="182"/>
    </location>
</feature>